<evidence type="ECO:0000313" key="20">
    <source>
        <dbReference type="Proteomes" id="UP000182680"/>
    </source>
</evidence>
<evidence type="ECO:0000256" key="11">
    <source>
        <dbReference type="ARBA" id="ARBA00023136"/>
    </source>
</evidence>
<evidence type="ECO:0000313" key="19">
    <source>
        <dbReference type="EMBL" id="SFW64480.1"/>
    </source>
</evidence>
<feature type="domain" description="SLBB" evidence="18">
    <location>
        <begin position="260"/>
        <end position="356"/>
    </location>
</feature>
<keyword evidence="5" id="KW-0762">Sugar transport</keyword>
<dbReference type="GO" id="GO:0046930">
    <property type="term" value="C:pore complex"/>
    <property type="evidence" value="ECO:0007669"/>
    <property type="project" value="UniProtKB-KW"/>
</dbReference>
<evidence type="ECO:0000256" key="13">
    <source>
        <dbReference type="ARBA" id="ARBA00023237"/>
    </source>
</evidence>
<proteinExistence type="inferred from homology"/>
<evidence type="ECO:0000256" key="7">
    <source>
        <dbReference type="ARBA" id="ARBA00022729"/>
    </source>
</evidence>
<evidence type="ECO:0000256" key="9">
    <source>
        <dbReference type="ARBA" id="ARBA00023065"/>
    </source>
</evidence>
<organism evidence="19 20">
    <name type="scientific">Desulfovibrio desulfuricans</name>
    <dbReference type="NCBI Taxonomy" id="876"/>
    <lineage>
        <taxon>Bacteria</taxon>
        <taxon>Pseudomonadati</taxon>
        <taxon>Thermodesulfobacteriota</taxon>
        <taxon>Desulfovibrionia</taxon>
        <taxon>Desulfovibrionales</taxon>
        <taxon>Desulfovibrionaceae</taxon>
        <taxon>Desulfovibrio</taxon>
    </lineage>
</organism>
<keyword evidence="3" id="KW-0813">Transport</keyword>
<keyword evidence="4" id="KW-1134">Transmembrane beta strand</keyword>
<dbReference type="GO" id="GO:0006811">
    <property type="term" value="P:monoatomic ion transport"/>
    <property type="evidence" value="ECO:0007669"/>
    <property type="project" value="UniProtKB-KW"/>
</dbReference>
<dbReference type="GO" id="GO:0015159">
    <property type="term" value="F:polysaccharide transmembrane transporter activity"/>
    <property type="evidence" value="ECO:0007669"/>
    <property type="project" value="InterPro"/>
</dbReference>
<protein>
    <submittedName>
        <fullName evidence="19">Polysaccharide export outer membrane protein</fullName>
    </submittedName>
</protein>
<evidence type="ECO:0000256" key="4">
    <source>
        <dbReference type="ARBA" id="ARBA00022452"/>
    </source>
</evidence>
<evidence type="ECO:0000256" key="3">
    <source>
        <dbReference type="ARBA" id="ARBA00022448"/>
    </source>
</evidence>
<dbReference type="Pfam" id="PF02563">
    <property type="entry name" value="Poly_export"/>
    <property type="match status" value="1"/>
</dbReference>
<reference evidence="20" key="1">
    <citation type="submission" date="2016-11" db="EMBL/GenBank/DDBJ databases">
        <authorList>
            <person name="Jaros S."/>
            <person name="Januszkiewicz K."/>
            <person name="Wedrychowicz H."/>
        </authorList>
    </citation>
    <scope>NUCLEOTIDE SEQUENCE [LARGE SCALE GENOMIC DNA]</scope>
    <source>
        <strain evidence="20">DSM 7057</strain>
    </source>
</reference>
<comment type="similarity">
    <text evidence="2">Belongs to the BexD/CtrA/VexA family.</text>
</comment>
<dbReference type="PROSITE" id="PS51257">
    <property type="entry name" value="PROKAR_LIPOPROTEIN"/>
    <property type="match status" value="1"/>
</dbReference>
<feature type="chain" id="PRO_5041637648" evidence="15">
    <location>
        <begin position="24"/>
        <end position="390"/>
    </location>
</feature>
<evidence type="ECO:0000259" key="17">
    <source>
        <dbReference type="Pfam" id="PF10531"/>
    </source>
</evidence>
<keyword evidence="12" id="KW-0564">Palmitate</keyword>
<dbReference type="InterPro" id="IPR019554">
    <property type="entry name" value="Soluble_ligand-bd"/>
</dbReference>
<dbReference type="PANTHER" id="PTHR33619">
    <property type="entry name" value="POLYSACCHARIDE EXPORT PROTEIN GFCE-RELATED"/>
    <property type="match status" value="1"/>
</dbReference>
<dbReference type="InterPro" id="IPR003715">
    <property type="entry name" value="Poly_export_N"/>
</dbReference>
<dbReference type="PANTHER" id="PTHR33619:SF3">
    <property type="entry name" value="POLYSACCHARIDE EXPORT PROTEIN GFCE-RELATED"/>
    <property type="match status" value="1"/>
</dbReference>
<evidence type="ECO:0000256" key="5">
    <source>
        <dbReference type="ARBA" id="ARBA00022597"/>
    </source>
</evidence>
<dbReference type="Pfam" id="PF22461">
    <property type="entry name" value="SLBB_2"/>
    <property type="match status" value="1"/>
</dbReference>
<keyword evidence="13" id="KW-0998">Cell outer membrane</keyword>
<dbReference type="EMBL" id="FPIW01000051">
    <property type="protein sequence ID" value="SFW64480.1"/>
    <property type="molecule type" value="Genomic_DNA"/>
</dbReference>
<dbReference type="GO" id="GO:0009279">
    <property type="term" value="C:cell outer membrane"/>
    <property type="evidence" value="ECO:0007669"/>
    <property type="project" value="UniProtKB-SubCell"/>
</dbReference>
<gene>
    <name evidence="19" type="ORF">SAMN02910291_02263</name>
</gene>
<evidence type="ECO:0000259" key="16">
    <source>
        <dbReference type="Pfam" id="PF02563"/>
    </source>
</evidence>
<dbReference type="GO" id="GO:0015288">
    <property type="term" value="F:porin activity"/>
    <property type="evidence" value="ECO:0007669"/>
    <property type="project" value="UniProtKB-KW"/>
</dbReference>
<keyword evidence="6" id="KW-0812">Transmembrane</keyword>
<keyword evidence="7 15" id="KW-0732">Signal</keyword>
<accession>A0AA94HUA1</accession>
<evidence type="ECO:0000256" key="14">
    <source>
        <dbReference type="ARBA" id="ARBA00023288"/>
    </source>
</evidence>
<keyword evidence="9" id="KW-0406">Ion transport</keyword>
<dbReference type="Proteomes" id="UP000182680">
    <property type="component" value="Unassembled WGS sequence"/>
</dbReference>
<feature type="signal peptide" evidence="15">
    <location>
        <begin position="1"/>
        <end position="23"/>
    </location>
</feature>
<dbReference type="InterPro" id="IPR049712">
    <property type="entry name" value="Poly_export"/>
</dbReference>
<keyword evidence="11" id="KW-0472">Membrane</keyword>
<keyword evidence="14" id="KW-0449">Lipoprotein</keyword>
<feature type="domain" description="Polysaccharide export protein N-terminal" evidence="16">
    <location>
        <begin position="78"/>
        <end position="171"/>
    </location>
</feature>
<dbReference type="Gene3D" id="3.30.1950.10">
    <property type="entry name" value="wza like domain"/>
    <property type="match status" value="1"/>
</dbReference>
<dbReference type="Pfam" id="PF10531">
    <property type="entry name" value="SLBB"/>
    <property type="match status" value="1"/>
</dbReference>
<keyword evidence="8" id="KW-0625">Polysaccharide transport</keyword>
<evidence type="ECO:0000256" key="6">
    <source>
        <dbReference type="ARBA" id="ARBA00022692"/>
    </source>
</evidence>
<comment type="caution">
    <text evidence="19">The sequence shown here is derived from an EMBL/GenBank/DDBJ whole genome shotgun (WGS) entry which is preliminary data.</text>
</comment>
<evidence type="ECO:0000256" key="1">
    <source>
        <dbReference type="ARBA" id="ARBA00004571"/>
    </source>
</evidence>
<keyword evidence="10" id="KW-0626">Porin</keyword>
<feature type="domain" description="Soluble ligand binding" evidence="17">
    <location>
        <begin position="179"/>
        <end position="225"/>
    </location>
</feature>
<evidence type="ECO:0000259" key="18">
    <source>
        <dbReference type="Pfam" id="PF22461"/>
    </source>
</evidence>
<evidence type="ECO:0000256" key="2">
    <source>
        <dbReference type="ARBA" id="ARBA00009450"/>
    </source>
</evidence>
<dbReference type="Gene3D" id="3.10.560.10">
    <property type="entry name" value="Outer membrane lipoprotein wza domain like"/>
    <property type="match status" value="2"/>
</dbReference>
<evidence type="ECO:0000256" key="10">
    <source>
        <dbReference type="ARBA" id="ARBA00023114"/>
    </source>
</evidence>
<evidence type="ECO:0000256" key="12">
    <source>
        <dbReference type="ARBA" id="ARBA00023139"/>
    </source>
</evidence>
<comment type="subcellular location">
    <subcellularLocation>
        <location evidence="1">Cell outer membrane</location>
        <topology evidence="1">Multi-pass membrane protein</topology>
    </subcellularLocation>
</comment>
<dbReference type="AlphaFoldDB" id="A0AA94HUA1"/>
<dbReference type="InterPro" id="IPR054765">
    <property type="entry name" value="SLBB_dom"/>
</dbReference>
<sequence length="390" mass="42041">MRCNKCSFLWLSLCLCLVLSGCAAMPNSGPSRMQTQRAETSKSLDNVVLMKVDDSLARTLNDSKRVKPFSEVFGSTRRQSYLIGPGDTLVVSVWETPPAILFGGVALSSRAETLATQTETLPQQMVMEDGKITIPFAGQITVAGRTVREIEKDIMLRLQGKANNPQVVVRVVGNPTSQISVIGDVSKSANIPLTPKGERLLDVLATAGGVTQPLTQVSLQLSRSGTTATMPLDSIIRDPKQNISLLPGDVLAALFQPWTFSVLGATGKNAEVPFEAKGISLAQALARSGGFNDNRADPGGVFVFRFEDASVVAKEHFEPLAANGKVPVVYQVDFNDPGAFLVTQNFPVQDKDVIYVANMPAAELEKFLRMVGLVLTPALNFGRYQQTVTQ</sequence>
<name>A0AA94HUA1_DESDE</name>
<evidence type="ECO:0000256" key="8">
    <source>
        <dbReference type="ARBA" id="ARBA00023047"/>
    </source>
</evidence>
<evidence type="ECO:0000256" key="15">
    <source>
        <dbReference type="SAM" id="SignalP"/>
    </source>
</evidence>